<dbReference type="eggNOG" id="ENOG5033IQI">
    <property type="taxonomic scope" value="Bacteria"/>
</dbReference>
<dbReference type="HOGENOM" id="CLU_1122763_0_0_0"/>
<name>D5EHJ0_AMICL</name>
<sequence>MKIRNKLSLILLFVMAVALSAVIAVSFMTTEPDSRSAHFWMTLFFLLLGVVFSFLFGLLQIRIDLDKGLPTPAFFSLGTLIVLYDLFLIVNPLLFWKGFEFSVTGYAITHIIGLATFLSLSGTTLMAAVSITAREKQEKEDIYTIRLWTDRLHRILSQARDNDLDDEILLELQKVAGRVRYTDPVSCDESIHIEKEIANTIEELSHAVDLFSVEGEAASLEDEDTIRTIKKLMELVEEREALIARTK</sequence>
<dbReference type="KEGG" id="aco:Amico_1911"/>
<dbReference type="EMBL" id="CP001997">
    <property type="protein sequence ID" value="ADE58022.1"/>
    <property type="molecule type" value="Genomic_DNA"/>
</dbReference>
<feature type="transmembrane region" description="Helical" evidence="1">
    <location>
        <begin position="40"/>
        <end position="61"/>
    </location>
</feature>
<reference evidence="2 3" key="1">
    <citation type="journal article" date="2010" name="Stand. Genomic Sci.">
        <title>Complete genome sequence of Aminobacterium colombiense type strain (ALA-1).</title>
        <authorList>
            <person name="Chertkov O."/>
            <person name="Sikorski J."/>
            <person name="Brambilla E."/>
            <person name="Lapidus A."/>
            <person name="Copeland A."/>
            <person name="Glavina Del Rio T."/>
            <person name="Nolan M."/>
            <person name="Lucas S."/>
            <person name="Tice H."/>
            <person name="Cheng J.F."/>
            <person name="Han C."/>
            <person name="Detter J.C."/>
            <person name="Bruce D."/>
            <person name="Tapia R."/>
            <person name="Goodwin L."/>
            <person name="Pitluck S."/>
            <person name="Liolios K."/>
            <person name="Ivanova N."/>
            <person name="Mavromatis K."/>
            <person name="Ovchinnikova G."/>
            <person name="Pati A."/>
            <person name="Chen A."/>
            <person name="Palaniappan K."/>
            <person name="Land M."/>
            <person name="Hauser L."/>
            <person name="Chang Y.J."/>
            <person name="Jeffries C.D."/>
            <person name="Spring S."/>
            <person name="Rohde M."/>
            <person name="Goker M."/>
            <person name="Bristow J."/>
            <person name="Eisen J.A."/>
            <person name="Markowitz V."/>
            <person name="Hugenholtz P."/>
            <person name="Kyrpides N.C."/>
            <person name="Klenk H.P."/>
        </authorList>
    </citation>
    <scope>NUCLEOTIDE SEQUENCE [LARGE SCALE GENOMIC DNA]</scope>
    <source>
        <strain evidence="3">DSM 12261 / ALA-1</strain>
    </source>
</reference>
<keyword evidence="1" id="KW-0472">Membrane</keyword>
<protein>
    <submittedName>
        <fullName evidence="2">Uncharacterized protein</fullName>
    </submittedName>
</protein>
<dbReference type="STRING" id="572547.Amico_1911"/>
<accession>D5EHJ0</accession>
<dbReference type="RefSeq" id="WP_013049284.1">
    <property type="nucleotide sequence ID" value="NC_014011.1"/>
</dbReference>
<gene>
    <name evidence="2" type="ordered locus">Amico_1911</name>
</gene>
<keyword evidence="1" id="KW-1133">Transmembrane helix</keyword>
<keyword evidence="1" id="KW-0812">Transmembrane</keyword>
<feature type="transmembrane region" description="Helical" evidence="1">
    <location>
        <begin position="73"/>
        <end position="95"/>
    </location>
</feature>
<feature type="transmembrane region" description="Helical" evidence="1">
    <location>
        <begin position="107"/>
        <end position="129"/>
    </location>
</feature>
<evidence type="ECO:0000313" key="3">
    <source>
        <dbReference type="Proteomes" id="UP000002366"/>
    </source>
</evidence>
<dbReference type="OrthoDB" id="9841290at2"/>
<dbReference type="Proteomes" id="UP000002366">
    <property type="component" value="Chromosome"/>
</dbReference>
<organism evidence="2 3">
    <name type="scientific">Aminobacterium colombiense (strain DSM 12261 / ALA-1)</name>
    <dbReference type="NCBI Taxonomy" id="572547"/>
    <lineage>
        <taxon>Bacteria</taxon>
        <taxon>Thermotogati</taxon>
        <taxon>Synergistota</taxon>
        <taxon>Synergistia</taxon>
        <taxon>Synergistales</taxon>
        <taxon>Aminobacteriaceae</taxon>
        <taxon>Aminobacterium</taxon>
    </lineage>
</organism>
<dbReference type="AlphaFoldDB" id="D5EHJ0"/>
<evidence type="ECO:0000256" key="1">
    <source>
        <dbReference type="SAM" id="Phobius"/>
    </source>
</evidence>
<keyword evidence="3" id="KW-1185">Reference proteome</keyword>
<evidence type="ECO:0000313" key="2">
    <source>
        <dbReference type="EMBL" id="ADE58022.1"/>
    </source>
</evidence>
<proteinExistence type="predicted"/>